<evidence type="ECO:0000256" key="1">
    <source>
        <dbReference type="ARBA" id="ARBA00007553"/>
    </source>
</evidence>
<comment type="similarity">
    <text evidence="1">Belongs to the N-acetylmuramoyl-L-alanine amidase 2 family.</text>
</comment>
<protein>
    <submittedName>
        <fullName evidence="4">N-acetylmuramoyl-L-alanine amidase</fullName>
    </submittedName>
</protein>
<dbReference type="Gene3D" id="1.10.101.10">
    <property type="entry name" value="PGBD-like superfamily/PGBD"/>
    <property type="match status" value="1"/>
</dbReference>
<evidence type="ECO:0000313" key="4">
    <source>
        <dbReference type="EMBL" id="GAA5145115.1"/>
    </source>
</evidence>
<evidence type="ECO:0000259" key="3">
    <source>
        <dbReference type="SMART" id="SM00701"/>
    </source>
</evidence>
<dbReference type="SUPFAM" id="SSF55846">
    <property type="entry name" value="N-acetylmuramoyl-L-alanine amidase-like"/>
    <property type="match status" value="1"/>
</dbReference>
<dbReference type="SUPFAM" id="SSF47090">
    <property type="entry name" value="PGBD-like"/>
    <property type="match status" value="1"/>
</dbReference>
<dbReference type="InterPro" id="IPR036505">
    <property type="entry name" value="Amidase/PGRP_sf"/>
</dbReference>
<dbReference type="InterPro" id="IPR002502">
    <property type="entry name" value="Amidase_domain"/>
</dbReference>
<dbReference type="PANTHER" id="PTHR11022:SF41">
    <property type="entry name" value="PEPTIDOGLYCAN-RECOGNITION PROTEIN LC-RELATED"/>
    <property type="match status" value="1"/>
</dbReference>
<dbReference type="SMART" id="SM00644">
    <property type="entry name" value="Ami_2"/>
    <property type="match status" value="1"/>
</dbReference>
<sequence>MGGLSALAITGALFGSRSRAEAARVRLVSDAEPITGSDGQLAAPAPARPGVPSIASCDDWNARDPSKDVKIIKQRPVKILVHHTATANRSEVGEDDLVVLAKSIQDFHMDTNGWIDSGHHFLVNRGGLIAEGRHQSLATLLGRQWMIEGTHCPDQNDIAVGIENQGTYTEVNPPAALYSSLRSLCVYVCQQYGIEADMIYGHRDFRDTACPGDKLYGMLPQLRNEVAQQLGKATEGARLAMAAPTWPLLRPADTGPRVLAAQHLLRAAGVAGVPADGTFGASTSQGVLAFQTRNNMERTGMIAGGSWPLLAVDVRPGQGGEADLAAQALLHRPNTPATQAPAVIDHPTWQRLLA</sequence>
<evidence type="ECO:0000259" key="2">
    <source>
        <dbReference type="SMART" id="SM00644"/>
    </source>
</evidence>
<dbReference type="SMART" id="SM00701">
    <property type="entry name" value="PGRP"/>
    <property type="match status" value="1"/>
</dbReference>
<name>A0ABP9PKG9_9PSEU</name>
<dbReference type="CDD" id="cd06583">
    <property type="entry name" value="PGRP"/>
    <property type="match status" value="1"/>
</dbReference>
<dbReference type="InterPro" id="IPR036366">
    <property type="entry name" value="PGBDSf"/>
</dbReference>
<accession>A0ABP9PKG9</accession>
<dbReference type="InterPro" id="IPR006619">
    <property type="entry name" value="PGRP_domain_met/bac"/>
</dbReference>
<proteinExistence type="inferred from homology"/>
<organism evidence="4 5">
    <name type="scientific">Pseudonocardia eucalypti</name>
    <dbReference type="NCBI Taxonomy" id="648755"/>
    <lineage>
        <taxon>Bacteria</taxon>
        <taxon>Bacillati</taxon>
        <taxon>Actinomycetota</taxon>
        <taxon>Actinomycetes</taxon>
        <taxon>Pseudonocardiales</taxon>
        <taxon>Pseudonocardiaceae</taxon>
        <taxon>Pseudonocardia</taxon>
    </lineage>
</organism>
<dbReference type="InterPro" id="IPR015510">
    <property type="entry name" value="PGRP"/>
</dbReference>
<dbReference type="Pfam" id="PF01510">
    <property type="entry name" value="Amidase_2"/>
    <property type="match status" value="1"/>
</dbReference>
<comment type="caution">
    <text evidence="4">The sequence shown here is derived from an EMBL/GenBank/DDBJ whole genome shotgun (WGS) entry which is preliminary data.</text>
</comment>
<evidence type="ECO:0000313" key="5">
    <source>
        <dbReference type="Proteomes" id="UP001428817"/>
    </source>
</evidence>
<feature type="domain" description="Peptidoglycan recognition protein family" evidence="3">
    <location>
        <begin position="52"/>
        <end position="206"/>
    </location>
</feature>
<dbReference type="PANTHER" id="PTHR11022">
    <property type="entry name" value="PEPTIDOGLYCAN RECOGNITION PROTEIN"/>
    <property type="match status" value="1"/>
</dbReference>
<dbReference type="EMBL" id="BAABJP010000001">
    <property type="protein sequence ID" value="GAA5145115.1"/>
    <property type="molecule type" value="Genomic_DNA"/>
</dbReference>
<dbReference type="Proteomes" id="UP001428817">
    <property type="component" value="Unassembled WGS sequence"/>
</dbReference>
<dbReference type="Gene3D" id="3.40.80.10">
    <property type="entry name" value="Peptidoglycan recognition protein-like"/>
    <property type="match status" value="1"/>
</dbReference>
<dbReference type="Pfam" id="PF01471">
    <property type="entry name" value="PG_binding_1"/>
    <property type="match status" value="1"/>
</dbReference>
<gene>
    <name evidence="4" type="ORF">GCM10023321_02500</name>
</gene>
<feature type="domain" description="N-acetylmuramoyl-L-alanine amidase" evidence="2">
    <location>
        <begin position="64"/>
        <end position="212"/>
    </location>
</feature>
<reference evidence="5" key="1">
    <citation type="journal article" date="2019" name="Int. J. Syst. Evol. Microbiol.">
        <title>The Global Catalogue of Microorganisms (GCM) 10K type strain sequencing project: providing services to taxonomists for standard genome sequencing and annotation.</title>
        <authorList>
            <consortium name="The Broad Institute Genomics Platform"/>
            <consortium name="The Broad Institute Genome Sequencing Center for Infectious Disease"/>
            <person name="Wu L."/>
            <person name="Ma J."/>
        </authorList>
    </citation>
    <scope>NUCLEOTIDE SEQUENCE [LARGE SCALE GENOMIC DNA]</scope>
    <source>
        <strain evidence="5">JCM 18303</strain>
    </source>
</reference>
<dbReference type="InterPro" id="IPR002477">
    <property type="entry name" value="Peptidoglycan-bd-like"/>
</dbReference>
<dbReference type="InterPro" id="IPR036365">
    <property type="entry name" value="PGBD-like_sf"/>
</dbReference>
<keyword evidence="5" id="KW-1185">Reference proteome</keyword>